<proteinExistence type="predicted"/>
<reference evidence="1 2" key="1">
    <citation type="submission" date="2023-02" db="EMBL/GenBank/DDBJ databases">
        <title>LHISI_Scaffold_Assembly.</title>
        <authorList>
            <person name="Stuart O.P."/>
            <person name="Cleave R."/>
            <person name="Magrath M.J.L."/>
            <person name="Mikheyev A.S."/>
        </authorList>
    </citation>
    <scope>NUCLEOTIDE SEQUENCE [LARGE SCALE GENOMIC DNA]</scope>
    <source>
        <strain evidence="1">Daus_M_001</strain>
        <tissue evidence="1">Leg muscle</tissue>
    </source>
</reference>
<name>A0ABQ9I016_9NEOP</name>
<dbReference type="EMBL" id="JARBHB010000003">
    <property type="protein sequence ID" value="KAJ8889976.1"/>
    <property type="molecule type" value="Genomic_DNA"/>
</dbReference>
<evidence type="ECO:0000313" key="2">
    <source>
        <dbReference type="Proteomes" id="UP001159363"/>
    </source>
</evidence>
<dbReference type="Proteomes" id="UP001159363">
    <property type="component" value="Chromosome 3"/>
</dbReference>
<accession>A0ABQ9I016</accession>
<organism evidence="1 2">
    <name type="scientific">Dryococelus australis</name>
    <dbReference type="NCBI Taxonomy" id="614101"/>
    <lineage>
        <taxon>Eukaryota</taxon>
        <taxon>Metazoa</taxon>
        <taxon>Ecdysozoa</taxon>
        <taxon>Arthropoda</taxon>
        <taxon>Hexapoda</taxon>
        <taxon>Insecta</taxon>
        <taxon>Pterygota</taxon>
        <taxon>Neoptera</taxon>
        <taxon>Polyneoptera</taxon>
        <taxon>Phasmatodea</taxon>
        <taxon>Verophasmatodea</taxon>
        <taxon>Anareolatae</taxon>
        <taxon>Phasmatidae</taxon>
        <taxon>Eurycanthinae</taxon>
        <taxon>Dryococelus</taxon>
    </lineage>
</organism>
<keyword evidence="2" id="KW-1185">Reference proteome</keyword>
<protein>
    <submittedName>
        <fullName evidence="1">Uncharacterized protein</fullName>
    </submittedName>
</protein>
<sequence>MSLPRANYFLSKRHLDVFYTPGVEALPEICLMKETLLRGPPNTWILLRYPPDSSLGPPVGDNTQLVDDPVFPSPTMPPRFFASPSRCYFMPCFHGWQFSADKEATVSERLACSPPTKAIRVYSPIRVTHDFRTWESCRVMRLVDGFSRGSHVSPAPLIPALLYTHLLPRSRCKEPLWNSILPPAVSLYACTDACSSQTALAPKFNPLKVGISVRCDRLIATARSGTSLQIATHFSDYALLTSREWQGKRQRAAACNTYIAAYVANMFISKQTACVAVTHGPPLTRVRISSLVVGRAVPAAGACPLTKVGKARRQVTWSWAPLTRQGARRSGGARPAPTASALYINSCHSATQGCTVPPHYRFLAAALATSCRLENVDWNMWVERACRLHSVAWAACKDMPMSAVQSLFAFIVECGDWTTVLQEVSNTAWTNGVDIKQHRNAIAGKREIPEKTRRLGVSPDTIPKCENPGVTRPGIEPGSPWWEGSVCVAATLLWMDFYPHNHVQMRTSTALKCYTPPVIDNLSIKSMRLLVIWWALDIHITDTYHKYKQYPSMQQEILQQHSLTPSIRILVDLSMFFQCIALHKLHGTMVVMLHRTIRALHTGHSVMLTSILSIGENSTAESALATTNLSRTVARRKRYNYDWLVRRDVTSLHAIVKRASILHHRWQGRRGGGVADVEAREAVPVVSEYIPVISARRGSPASSTGTECARSLHSAVCSPRECQHITHAGCPSLFPDDALASTNTLCALPPTADGALPPYLRGGVADLMSAGRGFAPQRLRVKFLVRLSHWEFISKSVSLELDNVASIRLQQQRQKKRIEPAIPYFQDWCAVSTVVRGHALDWSASPRNEGSVHEPRVRRVAGRVRTCYYYYYYYYGLGLWRAREGVGGNCDTMYRLFGALKARYMSVGRRQLPIAQQSSGWPLLVIATSWRCGGEPLGHSRDQESKIVAIGVECESGKFARMKNKSLDGCEHPGREGLAMGVGIRAGVMVGSQEERETCTFLGTEYVAGSTRGISRRQNDRAVCSRTHPHRDVRLLDEQISEGVIPFGMGQLRGNETRHLAW</sequence>
<evidence type="ECO:0000313" key="1">
    <source>
        <dbReference type="EMBL" id="KAJ8889976.1"/>
    </source>
</evidence>
<gene>
    <name evidence="1" type="ORF">PR048_009481</name>
</gene>
<comment type="caution">
    <text evidence="1">The sequence shown here is derived from an EMBL/GenBank/DDBJ whole genome shotgun (WGS) entry which is preliminary data.</text>
</comment>